<dbReference type="Gene3D" id="3.30.750.24">
    <property type="entry name" value="STAS domain"/>
    <property type="match status" value="1"/>
</dbReference>
<gene>
    <name evidence="2" type="ORF">RM698_04305</name>
</gene>
<feature type="region of interest" description="Disordered" evidence="1">
    <location>
        <begin position="133"/>
        <end position="177"/>
    </location>
</feature>
<evidence type="ECO:0008006" key="4">
    <source>
        <dbReference type="Google" id="ProtNLM"/>
    </source>
</evidence>
<comment type="caution">
    <text evidence="2">The sequence shown here is derived from an EMBL/GenBank/DDBJ whole genome shotgun (WGS) entry which is preliminary data.</text>
</comment>
<feature type="compositionally biased region" description="Pro residues" evidence="1">
    <location>
        <begin position="145"/>
        <end position="154"/>
    </location>
</feature>
<accession>A0ABU2QXR1</accession>
<reference evidence="3" key="1">
    <citation type="submission" date="2023-07" db="EMBL/GenBank/DDBJ databases">
        <title>30 novel species of actinomycetes from the DSMZ collection.</title>
        <authorList>
            <person name="Nouioui I."/>
        </authorList>
    </citation>
    <scope>NUCLEOTIDE SEQUENCE [LARGE SCALE GENOMIC DNA]</scope>
    <source>
        <strain evidence="3">DSM 41979</strain>
    </source>
</reference>
<name>A0ABU2QXR1_9ACTN</name>
<sequence length="177" mass="18547">MRSGGSVSRTDTSDAPPDTSDAPPETPAPLPAAPAALLVVPFDTLVDLDNEVAAEAALRTAVERHPARIVVVRVRSRVVTPQALRILLRVGSRTAPGGVLCVAAEYPAARRVFHLTGLVRTLHVAATVPGAVRRVRGGPAGHTPRPQPRVPVRPSPALARAWRREGGPRGAGSARPH</sequence>
<evidence type="ECO:0000313" key="2">
    <source>
        <dbReference type="EMBL" id="MDT0408275.1"/>
    </source>
</evidence>
<evidence type="ECO:0000256" key="1">
    <source>
        <dbReference type="SAM" id="MobiDB-lite"/>
    </source>
</evidence>
<protein>
    <recommendedName>
        <fullName evidence="4">Anti-sigma factor antagonist</fullName>
    </recommendedName>
</protein>
<feature type="compositionally biased region" description="Low complexity" evidence="1">
    <location>
        <begin position="13"/>
        <end position="23"/>
    </location>
</feature>
<proteinExistence type="predicted"/>
<organism evidence="2 3">
    <name type="scientific">Streptomyces evansiae</name>
    <dbReference type="NCBI Taxonomy" id="3075535"/>
    <lineage>
        <taxon>Bacteria</taxon>
        <taxon>Bacillati</taxon>
        <taxon>Actinomycetota</taxon>
        <taxon>Actinomycetes</taxon>
        <taxon>Kitasatosporales</taxon>
        <taxon>Streptomycetaceae</taxon>
        <taxon>Streptomyces</taxon>
    </lineage>
</organism>
<dbReference type="InterPro" id="IPR036513">
    <property type="entry name" value="STAS_dom_sf"/>
</dbReference>
<feature type="region of interest" description="Disordered" evidence="1">
    <location>
        <begin position="1"/>
        <end position="30"/>
    </location>
</feature>
<keyword evidence="3" id="KW-1185">Reference proteome</keyword>
<dbReference type="Proteomes" id="UP001183610">
    <property type="component" value="Unassembled WGS sequence"/>
</dbReference>
<dbReference type="EMBL" id="JAVRET010000006">
    <property type="protein sequence ID" value="MDT0408275.1"/>
    <property type="molecule type" value="Genomic_DNA"/>
</dbReference>
<evidence type="ECO:0000313" key="3">
    <source>
        <dbReference type="Proteomes" id="UP001183610"/>
    </source>
</evidence>